<organism evidence="2 3">
    <name type="scientific">Mollisia scopiformis</name>
    <name type="common">Conifer needle endophyte fungus</name>
    <name type="synonym">Phialocephala scopiformis</name>
    <dbReference type="NCBI Taxonomy" id="149040"/>
    <lineage>
        <taxon>Eukaryota</taxon>
        <taxon>Fungi</taxon>
        <taxon>Dikarya</taxon>
        <taxon>Ascomycota</taxon>
        <taxon>Pezizomycotina</taxon>
        <taxon>Leotiomycetes</taxon>
        <taxon>Helotiales</taxon>
        <taxon>Mollisiaceae</taxon>
        <taxon>Mollisia</taxon>
    </lineage>
</organism>
<dbReference type="EMBL" id="KQ947433">
    <property type="protein sequence ID" value="KUJ09056.1"/>
    <property type="molecule type" value="Genomic_DNA"/>
</dbReference>
<evidence type="ECO:0000313" key="3">
    <source>
        <dbReference type="Proteomes" id="UP000070700"/>
    </source>
</evidence>
<dbReference type="AlphaFoldDB" id="A0A132B9H5"/>
<dbReference type="Proteomes" id="UP000070700">
    <property type="component" value="Unassembled WGS sequence"/>
</dbReference>
<keyword evidence="3" id="KW-1185">Reference proteome</keyword>
<name>A0A132B9H5_MOLSC</name>
<dbReference type="KEGG" id="psco:LY89DRAFT_741354"/>
<dbReference type="InParanoid" id="A0A132B9H5"/>
<sequence length="87" mass="10006">MKHLHRVVLALFLSVWLALVLEVYFATKIPAKLNTAVLLILFCSSVKFLVCLLLLGQIIMEDWKIEREAAVRERRRAVLDVVLEDSD</sequence>
<keyword evidence="1" id="KW-0812">Transmembrane</keyword>
<evidence type="ECO:0000313" key="2">
    <source>
        <dbReference type="EMBL" id="KUJ09056.1"/>
    </source>
</evidence>
<reference evidence="2 3" key="1">
    <citation type="submission" date="2015-10" db="EMBL/GenBank/DDBJ databases">
        <title>Full genome of DAOMC 229536 Phialocephala scopiformis, a fungal endophyte of spruce producing the potent anti-insectan compound rugulosin.</title>
        <authorList>
            <consortium name="DOE Joint Genome Institute"/>
            <person name="Walker A.K."/>
            <person name="Frasz S.L."/>
            <person name="Seifert K.A."/>
            <person name="Miller J.D."/>
            <person name="Mondo S.J."/>
            <person name="Labutti K."/>
            <person name="Lipzen A."/>
            <person name="Dockter R."/>
            <person name="Kennedy M."/>
            <person name="Grigoriev I.V."/>
            <person name="Spatafora J.W."/>
        </authorList>
    </citation>
    <scope>NUCLEOTIDE SEQUENCE [LARGE SCALE GENOMIC DNA]</scope>
    <source>
        <strain evidence="2 3">CBS 120377</strain>
    </source>
</reference>
<keyword evidence="1" id="KW-1133">Transmembrane helix</keyword>
<dbReference type="RefSeq" id="XP_018063411.1">
    <property type="nucleotide sequence ID" value="XM_018220695.1"/>
</dbReference>
<gene>
    <name evidence="2" type="ORF">LY89DRAFT_741354</name>
</gene>
<accession>A0A132B9H5</accession>
<dbReference type="GeneID" id="28830421"/>
<evidence type="ECO:0000256" key="1">
    <source>
        <dbReference type="SAM" id="Phobius"/>
    </source>
</evidence>
<protein>
    <submittedName>
        <fullName evidence="2">Uncharacterized protein</fullName>
    </submittedName>
</protein>
<keyword evidence="1" id="KW-0472">Membrane</keyword>
<feature type="transmembrane region" description="Helical" evidence="1">
    <location>
        <begin position="35"/>
        <end position="55"/>
    </location>
</feature>
<proteinExistence type="predicted"/>